<sequence length="78" mass="9112">MLTAWFHALLRSLSRTAAQSRNFHISTLVKNSKPRNFCPRRLMFQFLTALIRSLYNCLLSSVIALTIAPVRRLRRHTQ</sequence>
<keyword evidence="1" id="KW-1133">Transmembrane helix</keyword>
<comment type="caution">
    <text evidence="2">The sequence shown here is derived from an EMBL/GenBank/DDBJ whole genome shotgun (WGS) entry which is preliminary data.</text>
</comment>
<keyword evidence="1" id="KW-0472">Membrane</keyword>
<protein>
    <submittedName>
        <fullName evidence="2">Uncharacterized protein</fullName>
    </submittedName>
</protein>
<evidence type="ECO:0000313" key="3">
    <source>
        <dbReference type="Proteomes" id="UP000005025"/>
    </source>
</evidence>
<dbReference type="EMBL" id="AGRJ01000128">
    <property type="protein sequence ID" value="EHO51841.1"/>
    <property type="molecule type" value="Genomic_DNA"/>
</dbReference>
<proteinExistence type="predicted"/>
<gene>
    <name evidence="2" type="ORF">HMPREF9104_01307</name>
</gene>
<dbReference type="Proteomes" id="UP000005025">
    <property type="component" value="Unassembled WGS sequence"/>
</dbReference>
<reference evidence="2 3" key="1">
    <citation type="submission" date="2011-09" db="EMBL/GenBank/DDBJ databases">
        <authorList>
            <person name="Weinstock G."/>
            <person name="Sodergren E."/>
            <person name="Clifton S."/>
            <person name="Fulton L."/>
            <person name="Fulton B."/>
            <person name="Courtney L."/>
            <person name="Fronick C."/>
            <person name="Harrison M."/>
            <person name="Strong C."/>
            <person name="Farmer C."/>
            <person name="Delahaunty K."/>
            <person name="Markovic C."/>
            <person name="Hall O."/>
            <person name="Minx P."/>
            <person name="Tomlinson C."/>
            <person name="Mitreva M."/>
            <person name="Hou S."/>
            <person name="Chen J."/>
            <person name="Wollam A."/>
            <person name="Pepin K.H."/>
            <person name="Johnson M."/>
            <person name="Bhonagiri V."/>
            <person name="Zhang X."/>
            <person name="Suruliraj S."/>
            <person name="Warren W."/>
            <person name="Chinwalla A."/>
            <person name="Mardis E.R."/>
            <person name="Wilson R.K."/>
        </authorList>
    </citation>
    <scope>NUCLEOTIDE SEQUENCE [LARGE SCALE GENOMIC DNA]</scope>
    <source>
        <strain evidence="2 3">F0435</strain>
    </source>
</reference>
<organism evidence="2 3">
    <name type="scientific">Lentilactobacillus kisonensis F0435</name>
    <dbReference type="NCBI Taxonomy" id="797516"/>
    <lineage>
        <taxon>Bacteria</taxon>
        <taxon>Bacillati</taxon>
        <taxon>Bacillota</taxon>
        <taxon>Bacilli</taxon>
        <taxon>Lactobacillales</taxon>
        <taxon>Lactobacillaceae</taxon>
        <taxon>Lentilactobacillus</taxon>
    </lineage>
</organism>
<evidence type="ECO:0000313" key="2">
    <source>
        <dbReference type="EMBL" id="EHO51841.1"/>
    </source>
</evidence>
<name>H1LFD1_9LACO</name>
<evidence type="ECO:0000256" key="1">
    <source>
        <dbReference type="SAM" id="Phobius"/>
    </source>
</evidence>
<dbReference type="STRING" id="797516.HMPREF9104_01307"/>
<dbReference type="AlphaFoldDB" id="H1LFD1"/>
<feature type="transmembrane region" description="Helical" evidence="1">
    <location>
        <begin position="42"/>
        <end position="68"/>
    </location>
</feature>
<accession>H1LFD1</accession>
<keyword evidence="1" id="KW-0812">Transmembrane</keyword>
<dbReference type="HOGENOM" id="CLU_2617566_0_0_9"/>